<sequence>MLFPSYEGGEDKVLQIANSIIPFTTTKYAAKLGADLYFAIRKANKKEALEIIRNVEEGSNTIEKCLAIVAIDGNKDKREELYRIYDEHILLKNRIYDLKTKLESANMIREMIIKHNRRVLWQIQRIYRTRNLIIHSGKSLPFINALVENVHSYLDRVLDILMEETSRSDGQTSIDQICAQLKLQHDSHLNLLRKAKREYCAKDNYKKLLFGN</sequence>
<accession>X1R8P2</accession>
<protein>
    <recommendedName>
        <fullName evidence="2">Apea-like HEPN domain-containing protein</fullName>
    </recommendedName>
</protein>
<evidence type="ECO:0008006" key="2">
    <source>
        <dbReference type="Google" id="ProtNLM"/>
    </source>
</evidence>
<dbReference type="AlphaFoldDB" id="X1R8P2"/>
<reference evidence="1" key="1">
    <citation type="journal article" date="2014" name="Front. Microbiol.">
        <title>High frequency of phylogenetically diverse reductive dehalogenase-homologous genes in deep subseafloor sedimentary metagenomes.</title>
        <authorList>
            <person name="Kawai M."/>
            <person name="Futagami T."/>
            <person name="Toyoda A."/>
            <person name="Takaki Y."/>
            <person name="Nishi S."/>
            <person name="Hori S."/>
            <person name="Arai W."/>
            <person name="Tsubouchi T."/>
            <person name="Morono Y."/>
            <person name="Uchiyama I."/>
            <person name="Ito T."/>
            <person name="Fujiyama A."/>
            <person name="Inagaki F."/>
            <person name="Takami H."/>
        </authorList>
    </citation>
    <scope>NUCLEOTIDE SEQUENCE</scope>
    <source>
        <strain evidence="1">Expedition CK06-06</strain>
    </source>
</reference>
<evidence type="ECO:0000313" key="1">
    <source>
        <dbReference type="EMBL" id="GAI63406.1"/>
    </source>
</evidence>
<gene>
    <name evidence="1" type="ORF">S12H4_05336</name>
</gene>
<organism evidence="1">
    <name type="scientific">marine sediment metagenome</name>
    <dbReference type="NCBI Taxonomy" id="412755"/>
    <lineage>
        <taxon>unclassified sequences</taxon>
        <taxon>metagenomes</taxon>
        <taxon>ecological metagenomes</taxon>
    </lineage>
</organism>
<comment type="caution">
    <text evidence="1">The sequence shown here is derived from an EMBL/GenBank/DDBJ whole genome shotgun (WGS) entry which is preliminary data.</text>
</comment>
<name>X1R8P2_9ZZZZ</name>
<dbReference type="EMBL" id="BARW01001749">
    <property type="protein sequence ID" value="GAI63406.1"/>
    <property type="molecule type" value="Genomic_DNA"/>
</dbReference>
<proteinExistence type="predicted"/>